<gene>
    <name evidence="8" type="ORF">F2P81_022553</name>
</gene>
<evidence type="ECO:0000313" key="9">
    <source>
        <dbReference type="Proteomes" id="UP000438429"/>
    </source>
</evidence>
<evidence type="ECO:0000313" key="8">
    <source>
        <dbReference type="EMBL" id="KAF0025672.1"/>
    </source>
</evidence>
<dbReference type="Pfam" id="PF01781">
    <property type="entry name" value="Ribosomal_L38e"/>
    <property type="match status" value="1"/>
</dbReference>
<reference evidence="8 9" key="1">
    <citation type="submission" date="2019-06" db="EMBL/GenBank/DDBJ databases">
        <title>Draft genomes of female and male turbot (Scophthalmus maximus).</title>
        <authorList>
            <person name="Xu H."/>
            <person name="Xu X.-W."/>
            <person name="Shao C."/>
            <person name="Chen S."/>
        </authorList>
    </citation>
    <scope>NUCLEOTIDE SEQUENCE [LARGE SCALE GENOMIC DNA]</scope>
    <source>
        <strain evidence="8">Ysfricsl-2016a</strain>
        <tissue evidence="8">Blood</tissue>
    </source>
</reference>
<dbReference type="InterPro" id="IPR002675">
    <property type="entry name" value="Ribosomal_eL38"/>
</dbReference>
<evidence type="ECO:0000256" key="6">
    <source>
        <dbReference type="RuleBase" id="RU003445"/>
    </source>
</evidence>
<evidence type="ECO:0000256" key="7">
    <source>
        <dbReference type="SAM" id="MobiDB-lite"/>
    </source>
</evidence>
<sequence length="262" mass="29909">MGRVSGAAQRTVRQTVRQTQSLVQVESERGRPGQRVTLGDSGGRWSSPGQFQRTSVTRVRCSETWNRGHVGDHTSTSSLEAGVVRGFAQLVSHYHVQEIRKGVGPGHVFFAVFICPVLAKKFSAVVHYKFYFKNHKFDEVHTVRLQPHNGRIAFPRRPVRSLGSMVRIHSRFKRRRCCVCVADDVVCREHVCTPRKIEEIKDFLLTARRKDAKSVKIKKNKDNVKFKVRCSRYLYTLVITDKEKAEKLKQSLPPGLAVKELK</sequence>
<dbReference type="EMBL" id="VEVO01000020">
    <property type="protein sequence ID" value="KAF0025672.1"/>
    <property type="molecule type" value="Genomic_DNA"/>
</dbReference>
<dbReference type="GO" id="GO:0006412">
    <property type="term" value="P:translation"/>
    <property type="evidence" value="ECO:0007669"/>
    <property type="project" value="InterPro"/>
</dbReference>
<accession>A0A6A4S2W0</accession>
<feature type="compositionally biased region" description="Low complexity" evidence="7">
    <location>
        <begin position="9"/>
        <end position="25"/>
    </location>
</feature>
<comment type="caution">
    <text evidence="8">The sequence shown here is derived from an EMBL/GenBank/DDBJ whole genome shotgun (WGS) entry which is preliminary data.</text>
</comment>
<dbReference type="GO" id="GO:0022625">
    <property type="term" value="C:cytosolic large ribosomal subunit"/>
    <property type="evidence" value="ECO:0007669"/>
    <property type="project" value="TreeGrafter"/>
</dbReference>
<feature type="region of interest" description="Disordered" evidence="7">
    <location>
        <begin position="1"/>
        <end position="50"/>
    </location>
</feature>
<evidence type="ECO:0000256" key="3">
    <source>
        <dbReference type="ARBA" id="ARBA00023274"/>
    </source>
</evidence>
<keyword evidence="2 6" id="KW-0689">Ribosomal protein</keyword>
<dbReference type="Proteomes" id="UP000438429">
    <property type="component" value="Unassembled WGS sequence"/>
</dbReference>
<protein>
    <recommendedName>
        <fullName evidence="4">Large ribosomal subunit protein eL38</fullName>
    </recommendedName>
    <alternativeName>
        <fullName evidence="5">60S ribosomal protein L38</fullName>
    </alternativeName>
</protein>
<dbReference type="PANTHER" id="PTHR10965:SF0">
    <property type="entry name" value="LARGE RIBOSOMAL SUBUNIT PROTEIN EL38"/>
    <property type="match status" value="1"/>
</dbReference>
<keyword evidence="3 6" id="KW-0687">Ribonucleoprotein</keyword>
<dbReference type="PANTHER" id="PTHR10965">
    <property type="entry name" value="60S RIBOSOMAL PROTEIN L38"/>
    <property type="match status" value="1"/>
</dbReference>
<dbReference type="GO" id="GO:0022618">
    <property type="term" value="P:protein-RNA complex assembly"/>
    <property type="evidence" value="ECO:0007669"/>
    <property type="project" value="TreeGrafter"/>
</dbReference>
<evidence type="ECO:0000256" key="4">
    <source>
        <dbReference type="ARBA" id="ARBA00035235"/>
    </source>
</evidence>
<name>A0A6A4S2W0_SCOMX</name>
<comment type="similarity">
    <text evidence="1 6">Belongs to the eukaryotic ribosomal protein eL38 family.</text>
</comment>
<proteinExistence type="inferred from homology"/>
<evidence type="ECO:0000256" key="1">
    <source>
        <dbReference type="ARBA" id="ARBA00007803"/>
    </source>
</evidence>
<organism evidence="8 9">
    <name type="scientific">Scophthalmus maximus</name>
    <name type="common">Turbot</name>
    <name type="synonym">Psetta maxima</name>
    <dbReference type="NCBI Taxonomy" id="52904"/>
    <lineage>
        <taxon>Eukaryota</taxon>
        <taxon>Metazoa</taxon>
        <taxon>Chordata</taxon>
        <taxon>Craniata</taxon>
        <taxon>Vertebrata</taxon>
        <taxon>Euteleostomi</taxon>
        <taxon>Actinopterygii</taxon>
        <taxon>Neopterygii</taxon>
        <taxon>Teleostei</taxon>
        <taxon>Neoteleostei</taxon>
        <taxon>Acanthomorphata</taxon>
        <taxon>Carangaria</taxon>
        <taxon>Pleuronectiformes</taxon>
        <taxon>Pleuronectoidei</taxon>
        <taxon>Scophthalmidae</taxon>
        <taxon>Scophthalmus</taxon>
    </lineage>
</organism>
<dbReference type="FunFam" id="3.30.720.90:FF:000001">
    <property type="entry name" value="60S ribosomal protein L38"/>
    <property type="match status" value="1"/>
</dbReference>
<evidence type="ECO:0000256" key="5">
    <source>
        <dbReference type="ARBA" id="ARBA00035338"/>
    </source>
</evidence>
<dbReference type="InterPro" id="IPR038464">
    <property type="entry name" value="Ribosomal_eL38_sf"/>
</dbReference>
<dbReference type="GO" id="GO:0003735">
    <property type="term" value="F:structural constituent of ribosome"/>
    <property type="evidence" value="ECO:0007669"/>
    <property type="project" value="InterPro"/>
</dbReference>
<dbReference type="AlphaFoldDB" id="A0A6A4S2W0"/>
<evidence type="ECO:0000256" key="2">
    <source>
        <dbReference type="ARBA" id="ARBA00022980"/>
    </source>
</evidence>
<dbReference type="Gene3D" id="3.30.720.90">
    <property type="match status" value="1"/>
</dbReference>